<gene>
    <name evidence="8" type="ORF">F0562_032189</name>
</gene>
<evidence type="ECO:0000256" key="2">
    <source>
        <dbReference type="ARBA" id="ARBA00004496"/>
    </source>
</evidence>
<keyword evidence="7" id="KW-0539">Nucleus</keyword>
<dbReference type="AlphaFoldDB" id="A0A5J5AY21"/>
<evidence type="ECO:0000313" key="8">
    <source>
        <dbReference type="EMBL" id="KAA8534672.1"/>
    </source>
</evidence>
<keyword evidence="4" id="KW-0813">Transport</keyword>
<dbReference type="GO" id="GO:0005737">
    <property type="term" value="C:cytoplasm"/>
    <property type="evidence" value="ECO:0007669"/>
    <property type="project" value="UniProtKB-SubCell"/>
</dbReference>
<evidence type="ECO:0000256" key="6">
    <source>
        <dbReference type="ARBA" id="ARBA00022927"/>
    </source>
</evidence>
<dbReference type="GO" id="GO:0005049">
    <property type="term" value="F:nuclear export signal receptor activity"/>
    <property type="evidence" value="ECO:0007669"/>
    <property type="project" value="InterPro"/>
</dbReference>
<comment type="subcellular location">
    <subcellularLocation>
        <location evidence="2">Cytoplasm</location>
    </subcellularLocation>
    <subcellularLocation>
        <location evidence="1">Nucleus</location>
    </subcellularLocation>
</comment>
<sequence>MQEQHLQQLLCGILQWIDPPDAILKAIECGRSESEMLDGCRALLSIATVTTPLVFDQLLKSIRPFGTLSLLSGLMCEVVKVLMANYTEEETWSWVARDILLDTWTALLVPMGSTGQNALLPPEGINAASNLFSLIVEAELKAASASAFSDENESDYLQASISAMDERLSSYALIARAAIDVTIPLLTRLFSERFARLHQGRGISDPTETLEELYSLLLITGHVLADEGEGETPLVPEAIQIHFTGPCGTRQTSLCCTFWLNYKVF</sequence>
<dbReference type="InterPro" id="IPR044189">
    <property type="entry name" value="XPO4/7-like"/>
</dbReference>
<evidence type="ECO:0000256" key="1">
    <source>
        <dbReference type="ARBA" id="ARBA00004123"/>
    </source>
</evidence>
<dbReference type="Proteomes" id="UP000325577">
    <property type="component" value="Linkage Group LG18"/>
</dbReference>
<evidence type="ECO:0000256" key="5">
    <source>
        <dbReference type="ARBA" id="ARBA00022490"/>
    </source>
</evidence>
<evidence type="ECO:0000256" key="4">
    <source>
        <dbReference type="ARBA" id="ARBA00022448"/>
    </source>
</evidence>
<keyword evidence="5" id="KW-0963">Cytoplasm</keyword>
<dbReference type="OrthoDB" id="5548448at2759"/>
<comment type="similarity">
    <text evidence="3">Belongs to the exportin family.</text>
</comment>
<dbReference type="GO" id="GO:0006611">
    <property type="term" value="P:protein export from nucleus"/>
    <property type="evidence" value="ECO:0007669"/>
    <property type="project" value="TreeGrafter"/>
</dbReference>
<dbReference type="EMBL" id="CM018041">
    <property type="protein sequence ID" value="KAA8534672.1"/>
    <property type="molecule type" value="Genomic_DNA"/>
</dbReference>
<evidence type="ECO:0000256" key="7">
    <source>
        <dbReference type="ARBA" id="ARBA00023242"/>
    </source>
</evidence>
<protein>
    <recommendedName>
        <fullName evidence="10">Exportin-1/Importin-beta-like domain-containing protein</fullName>
    </recommendedName>
</protein>
<keyword evidence="9" id="KW-1185">Reference proteome</keyword>
<organism evidence="8 9">
    <name type="scientific">Nyssa sinensis</name>
    <dbReference type="NCBI Taxonomy" id="561372"/>
    <lineage>
        <taxon>Eukaryota</taxon>
        <taxon>Viridiplantae</taxon>
        <taxon>Streptophyta</taxon>
        <taxon>Embryophyta</taxon>
        <taxon>Tracheophyta</taxon>
        <taxon>Spermatophyta</taxon>
        <taxon>Magnoliopsida</taxon>
        <taxon>eudicotyledons</taxon>
        <taxon>Gunneridae</taxon>
        <taxon>Pentapetalae</taxon>
        <taxon>asterids</taxon>
        <taxon>Cornales</taxon>
        <taxon>Nyssaceae</taxon>
        <taxon>Nyssa</taxon>
    </lineage>
</organism>
<keyword evidence="6" id="KW-0653">Protein transport</keyword>
<dbReference type="PANTHER" id="PTHR12596:SF1">
    <property type="entry name" value="EXPORTIN-4"/>
    <property type="match status" value="1"/>
</dbReference>
<dbReference type="PANTHER" id="PTHR12596">
    <property type="entry name" value="EXPORTIN 4,7-RELATED"/>
    <property type="match status" value="1"/>
</dbReference>
<accession>A0A5J5AY21</accession>
<evidence type="ECO:0008006" key="10">
    <source>
        <dbReference type="Google" id="ProtNLM"/>
    </source>
</evidence>
<name>A0A5J5AY21_9ASTE</name>
<evidence type="ECO:0000313" key="9">
    <source>
        <dbReference type="Proteomes" id="UP000325577"/>
    </source>
</evidence>
<proteinExistence type="inferred from homology"/>
<evidence type="ECO:0000256" key="3">
    <source>
        <dbReference type="ARBA" id="ARBA00009466"/>
    </source>
</evidence>
<dbReference type="GO" id="GO:0005643">
    <property type="term" value="C:nuclear pore"/>
    <property type="evidence" value="ECO:0007669"/>
    <property type="project" value="TreeGrafter"/>
</dbReference>
<reference evidence="8 9" key="1">
    <citation type="submission" date="2019-09" db="EMBL/GenBank/DDBJ databases">
        <title>A chromosome-level genome assembly of the Chinese tupelo Nyssa sinensis.</title>
        <authorList>
            <person name="Yang X."/>
            <person name="Kang M."/>
            <person name="Yang Y."/>
            <person name="Xiong H."/>
            <person name="Wang M."/>
            <person name="Zhang Z."/>
            <person name="Wang Z."/>
            <person name="Wu H."/>
            <person name="Ma T."/>
            <person name="Liu J."/>
            <person name="Xi Z."/>
        </authorList>
    </citation>
    <scope>NUCLEOTIDE SEQUENCE [LARGE SCALE GENOMIC DNA]</scope>
    <source>
        <strain evidence="8">J267</strain>
        <tissue evidence="8">Leaf</tissue>
    </source>
</reference>